<feature type="non-terminal residue" evidence="2">
    <location>
        <position position="71"/>
    </location>
</feature>
<reference evidence="2" key="1">
    <citation type="journal article" date="2013" name="Proc. Natl. Acad. Sci. U.S.A.">
        <title>Bats are a major natural reservoir for hepaciviruses and pegiviruses.</title>
        <authorList>
            <person name="Quan P.L."/>
            <person name="Firth C."/>
            <person name="Conte J.M."/>
            <person name="Williams S.H."/>
            <person name="Zambrana-Torrelio C.M."/>
            <person name="Anthony S.J."/>
            <person name="Ellison J.A."/>
            <person name="Gilbert A.T."/>
            <person name="Kuzmin I.V."/>
            <person name="Niezgoda M."/>
            <person name="Osinubi M.O."/>
            <person name="Recuenco S."/>
            <person name="Markotter W."/>
            <person name="Breiman R.F."/>
            <person name="Kalemba L."/>
            <person name="Malekani J."/>
            <person name="Lindblade K.A."/>
            <person name="Rostal M.K."/>
            <person name="Ojeda-Flores R."/>
            <person name="Suzan G."/>
            <person name="Davis L.B."/>
            <person name="Blau D.M."/>
            <person name="Ogunkoya A.B."/>
            <person name="Alvarez Castillo D.A."/>
            <person name="Moran D."/>
            <person name="Ngam S."/>
            <person name="Akaibe D."/>
            <person name="Agwanda B."/>
            <person name="Briese T."/>
            <person name="Epstein J.H."/>
            <person name="Daszak P."/>
            <person name="Rupprecht C.E."/>
            <person name="Holmes E.C."/>
            <person name="Lipkin W.I."/>
        </authorList>
    </citation>
    <scope>NUCLEOTIDE SEQUENCE</scope>
    <source>
        <strain evidence="2">PDB-1707</strain>
    </source>
</reference>
<evidence type="ECO:0000313" key="2">
    <source>
        <dbReference type="EMBL" id="AGK40995.1"/>
    </source>
</evidence>
<reference evidence="2" key="2">
    <citation type="submission" date="2013-03" db="EMBL/GenBank/DDBJ databases">
        <authorList>
            <person name="Quan P.-L."/>
            <person name="Lipkin W.I."/>
        </authorList>
    </citation>
    <scope>NUCLEOTIDE SEQUENCE</scope>
    <source>
        <strain evidence="2">PDB-1707</strain>
    </source>
</reference>
<sequence length="71" mass="7702">CHALRWLMNVIYVAIRERMPSPTVPLLSCSAGYNGPWKGSGQVEARCGCGAIITATIRGGWMVHKATTSRL</sequence>
<dbReference type="Gene3D" id="2.20.25.210">
    <property type="entry name" value="Hepatitis C NS5A, domain 1B"/>
    <property type="match status" value="1"/>
</dbReference>
<feature type="non-terminal residue" evidence="2">
    <location>
        <position position="1"/>
    </location>
</feature>
<protein>
    <submittedName>
        <fullName evidence="2">NS5A</fullName>
    </submittedName>
</protein>
<dbReference type="Pfam" id="PF08300">
    <property type="entry name" value="HCV_NS5a_1a"/>
    <property type="match status" value="1"/>
</dbReference>
<dbReference type="EMBL" id="KC796096">
    <property type="protein sequence ID" value="AGK40995.1"/>
    <property type="molecule type" value="Genomic_RNA"/>
</dbReference>
<dbReference type="GO" id="GO:0008270">
    <property type="term" value="F:zinc ion binding"/>
    <property type="evidence" value="ECO:0007669"/>
    <property type="project" value="InterPro"/>
</dbReference>
<dbReference type="InterPro" id="IPR013192">
    <property type="entry name" value="HCV_NS5A_1a"/>
</dbReference>
<dbReference type="InterPro" id="IPR038170">
    <property type="entry name" value="NS5A_1a_sf"/>
</dbReference>
<evidence type="ECO:0000259" key="1">
    <source>
        <dbReference type="Pfam" id="PF08300"/>
    </source>
</evidence>
<proteinExistence type="predicted"/>
<accession>M9ZVG8</accession>
<feature type="domain" description="Hepatitis C virus Non-structural 5a protein" evidence="1">
    <location>
        <begin position="24"/>
        <end position="63"/>
    </location>
</feature>
<organism evidence="2">
    <name type="scientific">Bat pegivirus</name>
    <dbReference type="NCBI Taxonomy" id="1112699"/>
    <lineage>
        <taxon>Viruses</taxon>
        <taxon>Riboviria</taxon>
        <taxon>Orthornavirae</taxon>
        <taxon>Kitrinoviricota</taxon>
        <taxon>Flasuviricetes</taxon>
        <taxon>Amarillovirales</taxon>
        <taxon>Flaviviridae</taxon>
        <taxon>Pegivirus</taxon>
        <taxon>Pegivirus pteropi</taxon>
    </lineage>
</organism>
<name>M9ZVG8_9FLAV</name>